<dbReference type="EMBL" id="JANPWB010000011">
    <property type="protein sequence ID" value="KAJ1123935.1"/>
    <property type="molecule type" value="Genomic_DNA"/>
</dbReference>
<evidence type="ECO:0000313" key="2">
    <source>
        <dbReference type="EMBL" id="KAJ1123935.1"/>
    </source>
</evidence>
<proteinExistence type="predicted"/>
<gene>
    <name evidence="2" type="ORF">NDU88_002402</name>
</gene>
<protein>
    <submittedName>
        <fullName evidence="2">Uncharacterized protein</fullName>
    </submittedName>
</protein>
<feature type="compositionally biased region" description="Polar residues" evidence="1">
    <location>
        <begin position="10"/>
        <end position="19"/>
    </location>
</feature>
<dbReference type="AlphaFoldDB" id="A0AAV7PF63"/>
<sequence>MEPGPKPVSGDNNGESTEQPLRDMEPYTQPQAYELISTGHQMWRVMHGEKLIRLEVTPQKKARIQGKDTDSASKAESIHPFIKDITALEQSWGEARWAQI</sequence>
<keyword evidence="3" id="KW-1185">Reference proteome</keyword>
<reference evidence="2" key="1">
    <citation type="journal article" date="2022" name="bioRxiv">
        <title>Sequencing and chromosome-scale assembly of the giantPleurodeles waltlgenome.</title>
        <authorList>
            <person name="Brown T."/>
            <person name="Elewa A."/>
            <person name="Iarovenko S."/>
            <person name="Subramanian E."/>
            <person name="Araus A.J."/>
            <person name="Petzold A."/>
            <person name="Susuki M."/>
            <person name="Suzuki K.-i.T."/>
            <person name="Hayashi T."/>
            <person name="Toyoda A."/>
            <person name="Oliveira C."/>
            <person name="Osipova E."/>
            <person name="Leigh N.D."/>
            <person name="Simon A."/>
            <person name="Yun M.H."/>
        </authorList>
    </citation>
    <scope>NUCLEOTIDE SEQUENCE</scope>
    <source>
        <strain evidence="2">20211129_DDA</strain>
        <tissue evidence="2">Liver</tissue>
    </source>
</reference>
<feature type="region of interest" description="Disordered" evidence="1">
    <location>
        <begin position="1"/>
        <end position="30"/>
    </location>
</feature>
<evidence type="ECO:0000313" key="3">
    <source>
        <dbReference type="Proteomes" id="UP001066276"/>
    </source>
</evidence>
<comment type="caution">
    <text evidence="2">The sequence shown here is derived from an EMBL/GenBank/DDBJ whole genome shotgun (WGS) entry which is preliminary data.</text>
</comment>
<evidence type="ECO:0000256" key="1">
    <source>
        <dbReference type="SAM" id="MobiDB-lite"/>
    </source>
</evidence>
<organism evidence="2 3">
    <name type="scientific">Pleurodeles waltl</name>
    <name type="common">Iberian ribbed newt</name>
    <dbReference type="NCBI Taxonomy" id="8319"/>
    <lineage>
        <taxon>Eukaryota</taxon>
        <taxon>Metazoa</taxon>
        <taxon>Chordata</taxon>
        <taxon>Craniata</taxon>
        <taxon>Vertebrata</taxon>
        <taxon>Euteleostomi</taxon>
        <taxon>Amphibia</taxon>
        <taxon>Batrachia</taxon>
        <taxon>Caudata</taxon>
        <taxon>Salamandroidea</taxon>
        <taxon>Salamandridae</taxon>
        <taxon>Pleurodelinae</taxon>
        <taxon>Pleurodeles</taxon>
    </lineage>
</organism>
<name>A0AAV7PF63_PLEWA</name>
<dbReference type="Proteomes" id="UP001066276">
    <property type="component" value="Chromosome 7"/>
</dbReference>
<accession>A0AAV7PF63</accession>